<protein>
    <submittedName>
        <fullName evidence="1">Uncharacterized protein</fullName>
    </submittedName>
</protein>
<accession>A0ABV6Y9Y3</accession>
<evidence type="ECO:0000313" key="1">
    <source>
        <dbReference type="EMBL" id="MFC1458048.1"/>
    </source>
</evidence>
<sequence length="118" mass="12515">MFFISGVIYSFNSFRAGNRLSATAAVLLAIDLFTRGQLVAGATVLLLHAGGKFIGSFPEFFSRLLGDRTPSRASGFGPMLSRIPVAADVAWSGNWLLGIACTLWLLADLCLANADSSD</sequence>
<proteinExistence type="predicted"/>
<gene>
    <name evidence="1" type="ORF">ACETIH_15290</name>
</gene>
<dbReference type="EMBL" id="JBHOMY010000041">
    <property type="protein sequence ID" value="MFC1458048.1"/>
    <property type="molecule type" value="Genomic_DNA"/>
</dbReference>
<organism evidence="1 2">
    <name type="scientific">Microvirga arabica</name>
    <dbReference type="NCBI Taxonomy" id="1128671"/>
    <lineage>
        <taxon>Bacteria</taxon>
        <taxon>Pseudomonadati</taxon>
        <taxon>Pseudomonadota</taxon>
        <taxon>Alphaproteobacteria</taxon>
        <taxon>Hyphomicrobiales</taxon>
        <taxon>Methylobacteriaceae</taxon>
        <taxon>Microvirga</taxon>
    </lineage>
</organism>
<dbReference type="Proteomes" id="UP001593940">
    <property type="component" value="Unassembled WGS sequence"/>
</dbReference>
<dbReference type="RefSeq" id="WP_377030138.1">
    <property type="nucleotide sequence ID" value="NZ_JBHOMY010000041.1"/>
</dbReference>
<comment type="caution">
    <text evidence="1">The sequence shown here is derived from an EMBL/GenBank/DDBJ whole genome shotgun (WGS) entry which is preliminary data.</text>
</comment>
<name>A0ABV6Y9Y3_9HYPH</name>
<reference evidence="1 2" key="1">
    <citation type="submission" date="2024-09" db="EMBL/GenBank/DDBJ databases">
        <title>Nodulacao em especies de Leguminosae Basais da Amazonia e Caracterizacao dos Rizobios e Bacterias Associadas aos Nodulos.</title>
        <authorList>
            <person name="Jambeiro I.C.A."/>
            <person name="Lopes I.S."/>
            <person name="Aguiar E.R.G.R."/>
            <person name="Santos A.F.J."/>
            <person name="Dos Santos J.M.F."/>
            <person name="Gross E."/>
        </authorList>
    </citation>
    <scope>NUCLEOTIDE SEQUENCE [LARGE SCALE GENOMIC DNA]</scope>
    <source>
        <strain evidence="1 2">BRUESC1165</strain>
    </source>
</reference>
<keyword evidence="2" id="KW-1185">Reference proteome</keyword>
<evidence type="ECO:0000313" key="2">
    <source>
        <dbReference type="Proteomes" id="UP001593940"/>
    </source>
</evidence>